<keyword evidence="15" id="KW-0812">Transmembrane</keyword>
<comment type="subcellular location">
    <subcellularLocation>
        <location evidence="3">Endoplasmic reticulum membrane</location>
        <topology evidence="3">Peripheral membrane protein</topology>
    </subcellularLocation>
    <subcellularLocation>
        <location evidence="2">Microsome membrane</location>
        <topology evidence="2">Peripheral membrane protein</topology>
    </subcellularLocation>
</comment>
<comment type="caution">
    <text evidence="16">The sequence shown here is derived from an EMBL/GenBank/DDBJ whole genome shotgun (WGS) entry which is preliminary data.</text>
</comment>
<keyword evidence="10 13" id="KW-0408">Iron</keyword>
<evidence type="ECO:0000256" key="8">
    <source>
        <dbReference type="ARBA" id="ARBA00022848"/>
    </source>
</evidence>
<evidence type="ECO:0000256" key="11">
    <source>
        <dbReference type="ARBA" id="ARBA00023033"/>
    </source>
</evidence>
<dbReference type="GO" id="GO:0016712">
    <property type="term" value="F:oxidoreductase activity, acting on paired donors, with incorporation or reduction of molecular oxygen, reduced flavin or flavoprotein as one donor, and incorporation of one atom of oxygen"/>
    <property type="evidence" value="ECO:0007669"/>
    <property type="project" value="TreeGrafter"/>
</dbReference>
<name>A0A9W7TQ05_TRIRA</name>
<comment type="cofactor">
    <cofactor evidence="1 13">
        <name>heme</name>
        <dbReference type="ChEBI" id="CHEBI:30413"/>
    </cofactor>
</comment>
<evidence type="ECO:0000256" key="14">
    <source>
        <dbReference type="RuleBase" id="RU000461"/>
    </source>
</evidence>
<evidence type="ECO:0000256" key="5">
    <source>
        <dbReference type="ARBA" id="ARBA00022617"/>
    </source>
</evidence>
<dbReference type="GO" id="GO:0006805">
    <property type="term" value="P:xenobiotic metabolic process"/>
    <property type="evidence" value="ECO:0007669"/>
    <property type="project" value="TreeGrafter"/>
</dbReference>
<dbReference type="PROSITE" id="PS00086">
    <property type="entry name" value="CYTOCHROME_P450"/>
    <property type="match status" value="1"/>
</dbReference>
<dbReference type="GO" id="GO:0020037">
    <property type="term" value="F:heme binding"/>
    <property type="evidence" value="ECO:0007669"/>
    <property type="project" value="InterPro"/>
</dbReference>
<dbReference type="InterPro" id="IPR050182">
    <property type="entry name" value="Cytochrome_P450_fam2"/>
</dbReference>
<keyword evidence="8" id="KW-0492">Microsome</keyword>
<organism evidence="16 17">
    <name type="scientific">Triplophysa rosa</name>
    <name type="common">Cave loach</name>
    <dbReference type="NCBI Taxonomy" id="992332"/>
    <lineage>
        <taxon>Eukaryota</taxon>
        <taxon>Metazoa</taxon>
        <taxon>Chordata</taxon>
        <taxon>Craniata</taxon>
        <taxon>Vertebrata</taxon>
        <taxon>Euteleostomi</taxon>
        <taxon>Actinopterygii</taxon>
        <taxon>Neopterygii</taxon>
        <taxon>Teleostei</taxon>
        <taxon>Ostariophysi</taxon>
        <taxon>Cypriniformes</taxon>
        <taxon>Nemacheilidae</taxon>
        <taxon>Triplophysa</taxon>
    </lineage>
</organism>
<dbReference type="Proteomes" id="UP001059041">
    <property type="component" value="Linkage Group LG14"/>
</dbReference>
<dbReference type="PANTHER" id="PTHR24300:SF346">
    <property type="entry name" value="CYTOCHROME P450 2C44"/>
    <property type="match status" value="1"/>
</dbReference>
<dbReference type="AlphaFoldDB" id="A0A9W7TQ05"/>
<evidence type="ECO:0000256" key="2">
    <source>
        <dbReference type="ARBA" id="ARBA00004174"/>
    </source>
</evidence>
<evidence type="ECO:0000256" key="13">
    <source>
        <dbReference type="PIRSR" id="PIRSR602401-1"/>
    </source>
</evidence>
<dbReference type="Pfam" id="PF00067">
    <property type="entry name" value="p450"/>
    <property type="match status" value="1"/>
</dbReference>
<dbReference type="GO" id="GO:0005789">
    <property type="term" value="C:endoplasmic reticulum membrane"/>
    <property type="evidence" value="ECO:0007669"/>
    <property type="project" value="UniProtKB-SubCell"/>
</dbReference>
<keyword evidence="6 13" id="KW-0479">Metal-binding</keyword>
<accession>A0A9W7TQ05</accession>
<evidence type="ECO:0000256" key="9">
    <source>
        <dbReference type="ARBA" id="ARBA00023002"/>
    </source>
</evidence>
<evidence type="ECO:0000256" key="7">
    <source>
        <dbReference type="ARBA" id="ARBA00022824"/>
    </source>
</evidence>
<evidence type="ECO:0000313" key="16">
    <source>
        <dbReference type="EMBL" id="KAI7800711.1"/>
    </source>
</evidence>
<comment type="similarity">
    <text evidence="4 14">Belongs to the cytochrome P450 family.</text>
</comment>
<keyword evidence="12 15" id="KW-0472">Membrane</keyword>
<dbReference type="PANTHER" id="PTHR24300">
    <property type="entry name" value="CYTOCHROME P450 508A4-RELATED"/>
    <property type="match status" value="1"/>
</dbReference>
<evidence type="ECO:0000256" key="1">
    <source>
        <dbReference type="ARBA" id="ARBA00001971"/>
    </source>
</evidence>
<dbReference type="EMBL" id="JAFHDT010000014">
    <property type="protein sequence ID" value="KAI7800711.1"/>
    <property type="molecule type" value="Genomic_DNA"/>
</dbReference>
<evidence type="ECO:0000256" key="4">
    <source>
        <dbReference type="ARBA" id="ARBA00010617"/>
    </source>
</evidence>
<dbReference type="Gene3D" id="1.10.630.10">
    <property type="entry name" value="Cytochrome P450"/>
    <property type="match status" value="1"/>
</dbReference>
<proteinExistence type="inferred from homology"/>
<dbReference type="InterPro" id="IPR017972">
    <property type="entry name" value="Cyt_P450_CS"/>
</dbReference>
<gene>
    <name evidence="16" type="ORF">IRJ41_010299</name>
</gene>
<dbReference type="FunFam" id="1.10.630.10:FF:000238">
    <property type="entry name" value="Cytochrome P450 2A6"/>
    <property type="match status" value="1"/>
</dbReference>
<protein>
    <submittedName>
        <fullName evidence="16">Cytochrome P450 2M1-like</fullName>
    </submittedName>
</protein>
<keyword evidence="5 13" id="KW-0349">Heme</keyword>
<keyword evidence="9 14" id="KW-0560">Oxidoreductase</keyword>
<evidence type="ECO:0000256" key="10">
    <source>
        <dbReference type="ARBA" id="ARBA00023004"/>
    </source>
</evidence>
<evidence type="ECO:0000256" key="3">
    <source>
        <dbReference type="ARBA" id="ARBA00004406"/>
    </source>
</evidence>
<evidence type="ECO:0000313" key="17">
    <source>
        <dbReference type="Proteomes" id="UP001059041"/>
    </source>
</evidence>
<evidence type="ECO:0000256" key="6">
    <source>
        <dbReference type="ARBA" id="ARBA00022723"/>
    </source>
</evidence>
<dbReference type="InterPro" id="IPR001128">
    <property type="entry name" value="Cyt_P450"/>
</dbReference>
<keyword evidence="17" id="KW-1185">Reference proteome</keyword>
<dbReference type="PRINTS" id="PR00463">
    <property type="entry name" value="EP450I"/>
</dbReference>
<dbReference type="PRINTS" id="PR00385">
    <property type="entry name" value="P450"/>
</dbReference>
<evidence type="ECO:0000256" key="15">
    <source>
        <dbReference type="SAM" id="Phobius"/>
    </source>
</evidence>
<feature type="binding site" description="axial binding residue" evidence="13">
    <location>
        <position position="459"/>
    </location>
    <ligand>
        <name>heme</name>
        <dbReference type="ChEBI" id="CHEBI:30413"/>
    </ligand>
    <ligandPart>
        <name>Fe</name>
        <dbReference type="ChEBI" id="CHEBI:18248"/>
    </ligandPart>
</feature>
<dbReference type="InterPro" id="IPR036396">
    <property type="entry name" value="Cyt_P450_sf"/>
</dbReference>
<dbReference type="GO" id="GO:0005506">
    <property type="term" value="F:iron ion binding"/>
    <property type="evidence" value="ECO:0007669"/>
    <property type="project" value="InterPro"/>
</dbReference>
<sequence>MWARWRRRYHLASLVYFNMDVLLALKTNLLSVVMAVLVVLLLWKCRSKSRYGRLPPGPRPLPLVGNMFDFGVNEAYKYYMEVIKSMALWLRSGCQPLVIISGYHALKETMIGLGEEFSGRFNYPLIMKATLGYGVLSTSGHRWREMRRFSLMTLKNFGMGRRSIEQKVQDEAKNLVKMIKKREGIVFSPADLLSNSVANVICSIVFGYRFEFEDPQFQFLLQTLHSYFIILNSPLGQIYNIFPRLVSLLPGKHHELFRNLEKAREFCRREAKARINNVEDPSCPQDLIEAFVVKMEEEKDKPDTEYHFENLVSVVWNIFSAGTESTSSTIRQALLVMMKHPNVQECVQKEIDEIIGQERYPSTEDRQNLPYTDAVLHEIQRSMDFAPISLPHKMMCDTEYNGYVIPEGTTVFPLLCSVLADPELWKNPNCFDPENFLDENGRFKKNDAFVVFGMGKRACPGEALARLEYFIMFTTLLQRFTFKATVPPEELDITPANCSFGRLPRKYECYAFSRT</sequence>
<reference evidence="16" key="1">
    <citation type="submission" date="2021-02" db="EMBL/GenBank/DDBJ databases">
        <title>Comparative genomics reveals that relaxation of natural selection precedes convergent phenotypic evolution of cavefish.</title>
        <authorList>
            <person name="Peng Z."/>
        </authorList>
    </citation>
    <scope>NUCLEOTIDE SEQUENCE</scope>
    <source>
        <tissue evidence="16">Muscle</tissue>
    </source>
</reference>
<evidence type="ECO:0000256" key="12">
    <source>
        <dbReference type="ARBA" id="ARBA00023136"/>
    </source>
</evidence>
<dbReference type="CDD" id="cd11026">
    <property type="entry name" value="CYP2"/>
    <property type="match status" value="1"/>
</dbReference>
<dbReference type="InterPro" id="IPR002401">
    <property type="entry name" value="Cyt_P450_E_grp-I"/>
</dbReference>
<keyword evidence="11 14" id="KW-0503">Monooxygenase</keyword>
<feature type="transmembrane region" description="Helical" evidence="15">
    <location>
        <begin position="21"/>
        <end position="43"/>
    </location>
</feature>
<keyword evidence="7" id="KW-0256">Endoplasmic reticulum</keyword>
<dbReference type="GO" id="GO:0006082">
    <property type="term" value="P:organic acid metabolic process"/>
    <property type="evidence" value="ECO:0007669"/>
    <property type="project" value="TreeGrafter"/>
</dbReference>
<keyword evidence="15" id="KW-1133">Transmembrane helix</keyword>
<dbReference type="SUPFAM" id="SSF48264">
    <property type="entry name" value="Cytochrome P450"/>
    <property type="match status" value="1"/>
</dbReference>